<dbReference type="EMBL" id="BPVZ01000084">
    <property type="protein sequence ID" value="GKV29772.1"/>
    <property type="molecule type" value="Genomic_DNA"/>
</dbReference>
<dbReference type="AlphaFoldDB" id="A0AAV5KYT3"/>
<dbReference type="PANTHER" id="PTHR36351">
    <property type="entry name" value="EMBRYO SAC DEVELOPMENT ARREST 12"/>
    <property type="match status" value="1"/>
</dbReference>
<protein>
    <recommendedName>
        <fullName evidence="1">DUF7138 domain-containing protein</fullName>
    </recommendedName>
</protein>
<evidence type="ECO:0000313" key="3">
    <source>
        <dbReference type="Proteomes" id="UP001054252"/>
    </source>
</evidence>
<sequence>MLEDNFRTSVPVVFYDGERETSIGNVVLHASVDFKAFQSILSRKIGISPHQFSIQYAGAKYPYRRIPVTNKTNLWELSSDEDGFFIVSLKRTRRGRRAKGRSQSQGYNDADESVIMFPPKKEPPANAMLLRRVDADGYNFTGYDGFEQRLRNLEVEKQRYLMNMGMANLRLEREAKSLICDECERSKETGRVAGFHQCVLDAVVTGFRSAAGPIARPAKGSG</sequence>
<keyword evidence="3" id="KW-1185">Reference proteome</keyword>
<organism evidence="2 3">
    <name type="scientific">Rubroshorea leprosula</name>
    <dbReference type="NCBI Taxonomy" id="152421"/>
    <lineage>
        <taxon>Eukaryota</taxon>
        <taxon>Viridiplantae</taxon>
        <taxon>Streptophyta</taxon>
        <taxon>Embryophyta</taxon>
        <taxon>Tracheophyta</taxon>
        <taxon>Spermatophyta</taxon>
        <taxon>Magnoliopsida</taxon>
        <taxon>eudicotyledons</taxon>
        <taxon>Gunneridae</taxon>
        <taxon>Pentapetalae</taxon>
        <taxon>rosids</taxon>
        <taxon>malvids</taxon>
        <taxon>Malvales</taxon>
        <taxon>Dipterocarpaceae</taxon>
        <taxon>Rubroshorea</taxon>
    </lineage>
</organism>
<evidence type="ECO:0000313" key="2">
    <source>
        <dbReference type="EMBL" id="GKV29772.1"/>
    </source>
</evidence>
<reference evidence="2 3" key="1">
    <citation type="journal article" date="2021" name="Commun. Biol.">
        <title>The genome of Shorea leprosula (Dipterocarpaceae) highlights the ecological relevance of drought in aseasonal tropical rainforests.</title>
        <authorList>
            <person name="Ng K.K.S."/>
            <person name="Kobayashi M.J."/>
            <person name="Fawcett J.A."/>
            <person name="Hatakeyama M."/>
            <person name="Paape T."/>
            <person name="Ng C.H."/>
            <person name="Ang C.C."/>
            <person name="Tnah L.H."/>
            <person name="Lee C.T."/>
            <person name="Nishiyama T."/>
            <person name="Sese J."/>
            <person name="O'Brien M.J."/>
            <person name="Copetti D."/>
            <person name="Mohd Noor M.I."/>
            <person name="Ong R.C."/>
            <person name="Putra M."/>
            <person name="Sireger I.Z."/>
            <person name="Indrioko S."/>
            <person name="Kosugi Y."/>
            <person name="Izuno A."/>
            <person name="Isagi Y."/>
            <person name="Lee S.L."/>
            <person name="Shimizu K.K."/>
        </authorList>
    </citation>
    <scope>NUCLEOTIDE SEQUENCE [LARGE SCALE GENOMIC DNA]</scope>
    <source>
        <strain evidence="2">214</strain>
    </source>
</reference>
<feature type="domain" description="DUF7138" evidence="1">
    <location>
        <begin position="8"/>
        <end position="87"/>
    </location>
</feature>
<accession>A0AAV5KYT3</accession>
<gene>
    <name evidence="2" type="ORF">SLEP1_g38670</name>
</gene>
<comment type="caution">
    <text evidence="2">The sequence shown here is derived from an EMBL/GenBank/DDBJ whole genome shotgun (WGS) entry which is preliminary data.</text>
</comment>
<dbReference type="Proteomes" id="UP001054252">
    <property type="component" value="Unassembled WGS sequence"/>
</dbReference>
<dbReference type="Pfam" id="PF23596">
    <property type="entry name" value="DUF7138"/>
    <property type="match status" value="1"/>
</dbReference>
<name>A0AAV5KYT3_9ROSI</name>
<evidence type="ECO:0000259" key="1">
    <source>
        <dbReference type="Pfam" id="PF23596"/>
    </source>
</evidence>
<dbReference type="InterPro" id="IPR055562">
    <property type="entry name" value="DUF7138"/>
</dbReference>
<dbReference type="PANTHER" id="PTHR36351:SF1">
    <property type="entry name" value="EMBRYO SAC DEVELOPMENT ARREST 12"/>
    <property type="match status" value="1"/>
</dbReference>
<proteinExistence type="predicted"/>